<keyword evidence="3" id="KW-1185">Reference proteome</keyword>
<dbReference type="Pfam" id="PF04307">
    <property type="entry name" value="YdjM"/>
    <property type="match status" value="1"/>
</dbReference>
<evidence type="ECO:0000313" key="2">
    <source>
        <dbReference type="EMBL" id="TYP72547.1"/>
    </source>
</evidence>
<keyword evidence="1" id="KW-1133">Transmembrane helix</keyword>
<keyword evidence="1" id="KW-0812">Transmembrane</keyword>
<name>A0A5S5BZT5_9BACL</name>
<dbReference type="OrthoDB" id="110250at2"/>
<gene>
    <name evidence="2" type="ORF">BCM02_108202</name>
</gene>
<proteinExistence type="predicted"/>
<keyword evidence="1" id="KW-0472">Membrane</keyword>
<protein>
    <submittedName>
        <fullName evidence="2">Inner membrane protein</fullName>
    </submittedName>
</protein>
<accession>A0A5S5BZT5</accession>
<organism evidence="2 3">
    <name type="scientific">Paenibacillus methanolicus</name>
    <dbReference type="NCBI Taxonomy" id="582686"/>
    <lineage>
        <taxon>Bacteria</taxon>
        <taxon>Bacillati</taxon>
        <taxon>Bacillota</taxon>
        <taxon>Bacilli</taxon>
        <taxon>Bacillales</taxon>
        <taxon>Paenibacillaceae</taxon>
        <taxon>Paenibacillus</taxon>
    </lineage>
</organism>
<dbReference type="PANTHER" id="PTHR40031">
    <property type="entry name" value="HYPOTHETICAL MEMBRANE SPANNING PROTEIN"/>
    <property type="match status" value="1"/>
</dbReference>
<feature type="transmembrane region" description="Helical" evidence="1">
    <location>
        <begin position="134"/>
        <end position="154"/>
    </location>
</feature>
<reference evidence="2 3" key="1">
    <citation type="submission" date="2019-07" db="EMBL/GenBank/DDBJ databases">
        <title>Genomic Encyclopedia of Type Strains, Phase III (KMG-III): the genomes of soil and plant-associated and newly described type strains.</title>
        <authorList>
            <person name="Whitman W."/>
        </authorList>
    </citation>
    <scope>NUCLEOTIDE SEQUENCE [LARGE SCALE GENOMIC DNA]</scope>
    <source>
        <strain evidence="2 3">BL24</strain>
    </source>
</reference>
<dbReference type="InterPro" id="IPR053170">
    <property type="entry name" value="Transcription_regulator"/>
</dbReference>
<dbReference type="AlphaFoldDB" id="A0A5S5BZT5"/>
<dbReference type="Proteomes" id="UP000323257">
    <property type="component" value="Unassembled WGS sequence"/>
</dbReference>
<evidence type="ECO:0000256" key="1">
    <source>
        <dbReference type="SAM" id="Phobius"/>
    </source>
</evidence>
<dbReference type="RefSeq" id="WP_148931165.1">
    <property type="nucleotide sequence ID" value="NZ_VNHS01000008.1"/>
</dbReference>
<feature type="transmembrane region" description="Helical" evidence="1">
    <location>
        <begin position="160"/>
        <end position="179"/>
    </location>
</feature>
<dbReference type="InterPro" id="IPR007404">
    <property type="entry name" value="YdjM-like"/>
</dbReference>
<feature type="transmembrane region" description="Helical" evidence="1">
    <location>
        <begin position="92"/>
        <end position="113"/>
    </location>
</feature>
<sequence>MDTGSHLLFGLTLAGLAAVDPNVAANPELLPALVTATMIGSHAPDFDSFMRLKGKAAYIRTHRGLTHSLPAPIVWAWLIGCGSAAIFNQWPFLFTLVLWTFAAVCFHITLDLLNGYGVQCLRPFSRKWWHLDALCLFDPYLFALHSVSAIAWLFLNMAPAPLFAVTYGLTAIYIIWRLTAHGRTMRIVRGAYPSAGTISLLPSLSGRVWQFTAETGNMFRLGKVKDGMIIEEAAMPKTPEDSLPPQARATLGTDVVRTFLGFSDRIHVNVSPVAEGYEVVWSDVRFWTNNKMPFGTAVTLDRQLNVLRERIGWDKKTWEPPHV</sequence>
<dbReference type="EMBL" id="VNHS01000008">
    <property type="protein sequence ID" value="TYP72547.1"/>
    <property type="molecule type" value="Genomic_DNA"/>
</dbReference>
<comment type="caution">
    <text evidence="2">The sequence shown here is derived from an EMBL/GenBank/DDBJ whole genome shotgun (WGS) entry which is preliminary data.</text>
</comment>
<evidence type="ECO:0000313" key="3">
    <source>
        <dbReference type="Proteomes" id="UP000323257"/>
    </source>
</evidence>
<feature type="transmembrane region" description="Helical" evidence="1">
    <location>
        <begin position="67"/>
        <end position="86"/>
    </location>
</feature>
<dbReference type="PANTHER" id="PTHR40031:SF1">
    <property type="entry name" value="MEMBRANE-BOUND METAL-DEPENDENT HYDROLASE"/>
    <property type="match status" value="1"/>
</dbReference>